<reference evidence="2" key="3">
    <citation type="submission" date="2025-09" db="UniProtKB">
        <authorList>
            <consortium name="Ensembl"/>
        </authorList>
    </citation>
    <scope>IDENTIFICATION</scope>
</reference>
<dbReference type="Proteomes" id="UP000007635">
    <property type="component" value="Unassembled WGS sequence"/>
</dbReference>
<sequence>VQSAAGPGLVLVGPRSGNVGGGSDGRVPTERLPPQHPPAGGSAQHGRDEDPAVPGLPALLLRTHLLHLSEPGRHGPGPPPRDQELLGSVLGAQFPAAVLFRDPARINDILSRPPAALPGAGGLLSGLPRFGSLSPPPHGLYFGPGGAAVAVARYPKPLADLPGRTPIFWPGVMQSPPPWRDARFACSPRESELHPPGQGREEEAHAAHLLRAADLRAGENLRADQVPRGPRARAARVLPGNDGEPGEGLVPEPTDEVEEKARGGDGHGEEEAGLGDRAAQEHFGQRGRGRGLQQAAGPGLRRREDLPAAEEAQTGSGAAA</sequence>
<proteinExistence type="predicted"/>
<keyword evidence="3" id="KW-1185">Reference proteome</keyword>
<organism evidence="2 3">
    <name type="scientific">Gasterosteus aculeatus aculeatus</name>
    <name type="common">three-spined stickleback</name>
    <dbReference type="NCBI Taxonomy" id="481459"/>
    <lineage>
        <taxon>Eukaryota</taxon>
        <taxon>Metazoa</taxon>
        <taxon>Chordata</taxon>
        <taxon>Craniata</taxon>
        <taxon>Vertebrata</taxon>
        <taxon>Euteleostomi</taxon>
        <taxon>Actinopterygii</taxon>
        <taxon>Neopterygii</taxon>
        <taxon>Teleostei</taxon>
        <taxon>Neoteleostei</taxon>
        <taxon>Acanthomorphata</taxon>
        <taxon>Eupercaria</taxon>
        <taxon>Perciformes</taxon>
        <taxon>Cottioidei</taxon>
        <taxon>Gasterosteales</taxon>
        <taxon>Gasterosteidae</taxon>
        <taxon>Gasterosteus</taxon>
    </lineage>
</organism>
<accession>A0AAQ4NZX2</accession>
<feature type="region of interest" description="Disordered" evidence="1">
    <location>
        <begin position="1"/>
        <end position="54"/>
    </location>
</feature>
<name>A0AAQ4NZX2_GASAC</name>
<evidence type="ECO:0000313" key="2">
    <source>
        <dbReference type="Ensembl" id="ENSGACP00000032239.1"/>
    </source>
</evidence>
<reference evidence="2" key="2">
    <citation type="submission" date="2025-08" db="UniProtKB">
        <authorList>
            <consortium name="Ensembl"/>
        </authorList>
    </citation>
    <scope>IDENTIFICATION</scope>
</reference>
<evidence type="ECO:0000256" key="1">
    <source>
        <dbReference type="SAM" id="MobiDB-lite"/>
    </source>
</evidence>
<protein>
    <submittedName>
        <fullName evidence="2">Uncharacterized protein</fullName>
    </submittedName>
</protein>
<dbReference type="AlphaFoldDB" id="A0AAQ4NZX2"/>
<feature type="compositionally biased region" description="Basic and acidic residues" evidence="1">
    <location>
        <begin position="259"/>
        <end position="270"/>
    </location>
</feature>
<evidence type="ECO:0000313" key="3">
    <source>
        <dbReference type="Proteomes" id="UP000007635"/>
    </source>
</evidence>
<reference evidence="2 3" key="1">
    <citation type="journal article" date="2021" name="G3 (Bethesda)">
        <title>Improved contiguity of the threespine stickleback genome using long-read sequencing.</title>
        <authorList>
            <person name="Nath S."/>
            <person name="Shaw D.E."/>
            <person name="White M.A."/>
        </authorList>
    </citation>
    <scope>NUCLEOTIDE SEQUENCE [LARGE SCALE GENOMIC DNA]</scope>
    <source>
        <strain evidence="2 3">Lake Benthic</strain>
    </source>
</reference>
<dbReference type="GeneTree" id="ENSGT00940000160897"/>
<dbReference type="Ensembl" id="ENSGACT00000051622.1">
    <property type="protein sequence ID" value="ENSGACP00000032239.1"/>
    <property type="gene ID" value="ENSGACG00000013430.2"/>
</dbReference>
<feature type="region of interest" description="Disordered" evidence="1">
    <location>
        <begin position="216"/>
        <end position="320"/>
    </location>
</feature>